<sequence length="251" mass="29416">MYLAAFHHFFKDFWQKTTARRRKRNAAHQPRELISPVMYNQLVEDLGDLFVPGLQQLYFAVEVVPAVSEQEWVSHSGKLRGIKVTGAESTVDLYLWAVDDRGVYYEISRDLDYLLVLASKLLKEEDDLASFWDKLTLEQKQSSPIAPEEQYRPILAKVHPEFALALKDMEPNDFAEYITQSYAYVETLAQEVYQHLEELRHNDWIQAYIRVQANNSFEIDFAEESEEEGHLWDQDLEEIQANSEAYLQKFN</sequence>
<reference evidence="1 2" key="1">
    <citation type="submission" date="2017-08" db="EMBL/GenBank/DDBJ databases">
        <title>Reclassification of Bisgaard taxon 37 and 44.</title>
        <authorList>
            <person name="Christensen H."/>
        </authorList>
    </citation>
    <scope>NUCLEOTIDE SEQUENCE [LARGE SCALE GENOMIC DNA]</scope>
    <source>
        <strain evidence="1 2">B96_3</strain>
    </source>
</reference>
<name>A0A3A1XYS4_9GAMM</name>
<evidence type="ECO:0000313" key="1">
    <source>
        <dbReference type="EMBL" id="RIY31123.1"/>
    </source>
</evidence>
<organism evidence="1 2">
    <name type="scientific">Psittacicella hinzii</name>
    <dbReference type="NCBI Taxonomy" id="2028575"/>
    <lineage>
        <taxon>Bacteria</taxon>
        <taxon>Pseudomonadati</taxon>
        <taxon>Pseudomonadota</taxon>
        <taxon>Gammaproteobacteria</taxon>
        <taxon>Pasteurellales</taxon>
        <taxon>Psittacicellaceae</taxon>
        <taxon>Psittacicella</taxon>
    </lineage>
</organism>
<dbReference type="EMBL" id="NRHC01000129">
    <property type="protein sequence ID" value="RIY31123.1"/>
    <property type="molecule type" value="Genomic_DNA"/>
</dbReference>
<comment type="caution">
    <text evidence="1">The sequence shown here is derived from an EMBL/GenBank/DDBJ whole genome shotgun (WGS) entry which is preliminary data.</text>
</comment>
<dbReference type="RefSeq" id="WP_119525743.1">
    <property type="nucleotide sequence ID" value="NZ_NRHC01000129.1"/>
</dbReference>
<protein>
    <submittedName>
        <fullName evidence="1">Uncharacterized protein</fullName>
    </submittedName>
</protein>
<evidence type="ECO:0000313" key="2">
    <source>
        <dbReference type="Proteomes" id="UP000265691"/>
    </source>
</evidence>
<accession>A0A3A1XYS4</accession>
<dbReference type="Proteomes" id="UP000265691">
    <property type="component" value="Unassembled WGS sequence"/>
</dbReference>
<keyword evidence="2" id="KW-1185">Reference proteome</keyword>
<proteinExistence type="predicted"/>
<dbReference type="AlphaFoldDB" id="A0A3A1XYS4"/>
<gene>
    <name evidence="1" type="ORF">CKF54_07540</name>
</gene>
<dbReference type="OrthoDB" id="5676517at2"/>